<feature type="domain" description="TonB-dependent receptor-like beta-barrel" evidence="7">
    <location>
        <begin position="386"/>
        <end position="859"/>
    </location>
</feature>
<evidence type="ECO:0000256" key="4">
    <source>
        <dbReference type="RuleBase" id="RU003357"/>
    </source>
</evidence>
<dbReference type="InterPro" id="IPR012910">
    <property type="entry name" value="Plug_dom"/>
</dbReference>
<evidence type="ECO:0000256" key="3">
    <source>
        <dbReference type="ARBA" id="ARBA00023237"/>
    </source>
</evidence>
<protein>
    <submittedName>
        <fullName evidence="9">TonB-dependent receptor domain-containing protein</fullName>
    </submittedName>
</protein>
<dbReference type="Proteomes" id="UP001595555">
    <property type="component" value="Unassembled WGS sequence"/>
</dbReference>
<dbReference type="Pfam" id="PF07715">
    <property type="entry name" value="Plug"/>
    <property type="match status" value="1"/>
</dbReference>
<evidence type="ECO:0000259" key="7">
    <source>
        <dbReference type="Pfam" id="PF00593"/>
    </source>
</evidence>
<dbReference type="Gene3D" id="2.40.170.20">
    <property type="entry name" value="TonB-dependent receptor, beta-barrel domain"/>
    <property type="match status" value="1"/>
</dbReference>
<comment type="similarity">
    <text evidence="4">Belongs to the TonB-dependent receptor family.</text>
</comment>
<keyword evidence="4" id="KW-0798">TonB box</keyword>
<organism evidence="9 10">
    <name type="scientific">Cellvibrio fontiphilus</name>
    <dbReference type="NCBI Taxonomy" id="1815559"/>
    <lineage>
        <taxon>Bacteria</taxon>
        <taxon>Pseudomonadati</taxon>
        <taxon>Pseudomonadota</taxon>
        <taxon>Gammaproteobacteria</taxon>
        <taxon>Cellvibrionales</taxon>
        <taxon>Cellvibrionaceae</taxon>
        <taxon>Cellvibrio</taxon>
    </lineage>
</organism>
<comment type="caution">
    <text evidence="9">The sequence shown here is derived from an EMBL/GenBank/DDBJ whole genome shotgun (WGS) entry which is preliminary data.</text>
</comment>
<keyword evidence="9" id="KW-0675">Receptor</keyword>
<gene>
    <name evidence="9" type="ORF">ACFODX_15905</name>
</gene>
<dbReference type="PANTHER" id="PTHR40980">
    <property type="entry name" value="PLUG DOMAIN-CONTAINING PROTEIN"/>
    <property type="match status" value="1"/>
</dbReference>
<evidence type="ECO:0000313" key="9">
    <source>
        <dbReference type="EMBL" id="MFC3117053.1"/>
    </source>
</evidence>
<comment type="subcellular location">
    <subcellularLocation>
        <location evidence="1 4">Cell outer membrane</location>
    </subcellularLocation>
</comment>
<keyword evidence="3" id="KW-0998">Cell outer membrane</keyword>
<evidence type="ECO:0000256" key="1">
    <source>
        <dbReference type="ARBA" id="ARBA00004442"/>
    </source>
</evidence>
<proteinExistence type="inferred from homology"/>
<feature type="region of interest" description="Disordered" evidence="5">
    <location>
        <begin position="312"/>
        <end position="333"/>
    </location>
</feature>
<evidence type="ECO:0000256" key="2">
    <source>
        <dbReference type="ARBA" id="ARBA00023136"/>
    </source>
</evidence>
<evidence type="ECO:0000259" key="8">
    <source>
        <dbReference type="Pfam" id="PF07715"/>
    </source>
</evidence>
<dbReference type="InterPro" id="IPR000531">
    <property type="entry name" value="Beta-barrel_TonB"/>
</dbReference>
<accession>A0ABV7FMK1</accession>
<sequence>MQNCLLNRHKLFIAISAASLSVLAQPGFAQEADEQPSIPMPAIEAPVLEEMLVTGRQQSGAQTIVQERMEDAFAADLMGSDQISRTGDSNVAVALTRVTGVTLNQGKYVYVRGLGERYSSVQLNGAQVPSPELTRNVLPLDIIPASIVDSLKIQKSYSPDLPAHFGGGNVNIRTKSVPDEFIFNITLGTGTNTNSGDGDITYSGGGKTSGLPKAIDQALDTYQGYLDINGIRRILSTEVDNSVTPEQAQESIAINRSLMLSLNRDVAIREDDSPLDQNGSVALGNSWDIGDDWTVGSILNWSEKTEWRNKNQIRQGVGSPDVTYSSTKRTQEDTKELGSIGVGIDYQDMHNIEASYMLIGNETDEAAITFAQNSNNNLADGNQKVTYETRYQDREVEITQALGTHKFDQLSGNTLGDISVDWFYSDSTVETNIPGATTIGGDNTVDPQTGEVLSTRITSNSSAQFAFLNLQDDVISHGWNAKLPLLFDNAEVTLSGGYSYNDKSRQYFGYTALIDVGGGNFLEGMPGDVFTDSNINNLNNDFELTMSRGFGTESYIAGQMTDAFYGMIDATLSDTWRITAGARYEDFRTALLPLDLLDYTGITLENLIKELQNENQTYTRRSDDVYPSAALTYINDGFMNSETFQLRLSYAQTVVRPDLREMADVVYIDPELNIRVRGNPNLRDSMLDNIDLRGEWYFDGGNNLTVSLFYKDITDPIEQKLEPGSDSDIIMSFENALSGELYGVEFEGLWNLDYGFFVSGNLTLSDSEVVSPTNGGYTNSVRTMSGQSPYVLNAQLGYDSDDGKHGAALSYNIAGEKLTLAAVDTGHDDAFEQPFSSLDFTYSYYPIEQLILKAKLRNLLDEDREITQTNVQGQDVTILRQEVGTSISLDISYNF</sequence>
<evidence type="ECO:0000313" key="10">
    <source>
        <dbReference type="Proteomes" id="UP001595555"/>
    </source>
</evidence>
<name>A0ABV7FMK1_9GAMM</name>
<keyword evidence="10" id="KW-1185">Reference proteome</keyword>
<feature type="chain" id="PRO_5045455547" evidence="6">
    <location>
        <begin position="25"/>
        <end position="895"/>
    </location>
</feature>
<reference evidence="10" key="1">
    <citation type="journal article" date="2019" name="Int. J. Syst. Evol. Microbiol.">
        <title>The Global Catalogue of Microorganisms (GCM) 10K type strain sequencing project: providing services to taxonomists for standard genome sequencing and annotation.</title>
        <authorList>
            <consortium name="The Broad Institute Genomics Platform"/>
            <consortium name="The Broad Institute Genome Sequencing Center for Infectious Disease"/>
            <person name="Wu L."/>
            <person name="Ma J."/>
        </authorList>
    </citation>
    <scope>NUCLEOTIDE SEQUENCE [LARGE SCALE GENOMIC DNA]</scope>
    <source>
        <strain evidence="10">KCTC 52237</strain>
    </source>
</reference>
<dbReference type="EMBL" id="JBHRTF010000006">
    <property type="protein sequence ID" value="MFC3117053.1"/>
    <property type="molecule type" value="Genomic_DNA"/>
</dbReference>
<evidence type="ECO:0000256" key="6">
    <source>
        <dbReference type="SAM" id="SignalP"/>
    </source>
</evidence>
<dbReference type="InterPro" id="IPR036942">
    <property type="entry name" value="Beta-barrel_TonB_sf"/>
</dbReference>
<evidence type="ECO:0000256" key="5">
    <source>
        <dbReference type="SAM" id="MobiDB-lite"/>
    </source>
</evidence>
<feature type="domain" description="TonB-dependent receptor plug" evidence="8">
    <location>
        <begin position="74"/>
        <end position="157"/>
    </location>
</feature>
<dbReference type="Gene3D" id="2.170.130.10">
    <property type="entry name" value="TonB-dependent receptor, plug domain"/>
    <property type="match status" value="1"/>
</dbReference>
<dbReference type="Pfam" id="PF00593">
    <property type="entry name" value="TonB_dep_Rec_b-barrel"/>
    <property type="match status" value="1"/>
</dbReference>
<dbReference type="InterPro" id="IPR037066">
    <property type="entry name" value="Plug_dom_sf"/>
</dbReference>
<feature type="signal peptide" evidence="6">
    <location>
        <begin position="1"/>
        <end position="24"/>
    </location>
</feature>
<keyword evidence="6" id="KW-0732">Signal</keyword>
<keyword evidence="2 4" id="KW-0472">Membrane</keyword>
<dbReference type="RefSeq" id="WP_378120946.1">
    <property type="nucleotide sequence ID" value="NZ_JBHRTF010000006.1"/>
</dbReference>
<dbReference type="SUPFAM" id="SSF56935">
    <property type="entry name" value="Porins"/>
    <property type="match status" value="1"/>
</dbReference>
<dbReference type="PANTHER" id="PTHR40980:SF5">
    <property type="entry name" value="TONB-DEPENDENT RECEPTOR"/>
    <property type="match status" value="1"/>
</dbReference>